<feature type="region of interest" description="Disordered" evidence="10">
    <location>
        <begin position="304"/>
        <end position="334"/>
    </location>
</feature>
<proteinExistence type="inferred from homology"/>
<dbReference type="InterPro" id="IPR003439">
    <property type="entry name" value="ABC_transporter-like_ATP-bd"/>
</dbReference>
<keyword evidence="6" id="KW-1278">Translocase</keyword>
<evidence type="ECO:0000256" key="6">
    <source>
        <dbReference type="ARBA" id="ARBA00022967"/>
    </source>
</evidence>
<keyword evidence="4" id="KW-0547">Nucleotide-binding</keyword>
<dbReference type="FunFam" id="3.40.50.300:FF:000589">
    <property type="entry name" value="ABC transporter, ATP-binding subunit"/>
    <property type="match status" value="1"/>
</dbReference>
<dbReference type="GO" id="GO:0046677">
    <property type="term" value="P:response to antibiotic"/>
    <property type="evidence" value="ECO:0007669"/>
    <property type="project" value="UniProtKB-KW"/>
</dbReference>
<dbReference type="GO" id="GO:1900753">
    <property type="term" value="P:doxorubicin transport"/>
    <property type="evidence" value="ECO:0007669"/>
    <property type="project" value="InterPro"/>
</dbReference>
<evidence type="ECO:0000256" key="10">
    <source>
        <dbReference type="SAM" id="MobiDB-lite"/>
    </source>
</evidence>
<dbReference type="GO" id="GO:0005886">
    <property type="term" value="C:plasma membrane"/>
    <property type="evidence" value="ECO:0007669"/>
    <property type="project" value="UniProtKB-SubCell"/>
</dbReference>
<evidence type="ECO:0000256" key="4">
    <source>
        <dbReference type="ARBA" id="ARBA00022741"/>
    </source>
</evidence>
<dbReference type="SMART" id="SM00382">
    <property type="entry name" value="AAA"/>
    <property type="match status" value="1"/>
</dbReference>
<dbReference type="RefSeq" id="WP_109228126.1">
    <property type="nucleotide sequence ID" value="NZ_PYHR01000002.1"/>
</dbReference>
<keyword evidence="8" id="KW-0046">Antibiotic resistance</keyword>
<dbReference type="AlphaFoldDB" id="A0A2U1ZS28"/>
<dbReference type="PANTHER" id="PTHR42711:SF19">
    <property type="entry name" value="DOXORUBICIN RESISTANCE ATP-BINDING PROTEIN DRRA"/>
    <property type="match status" value="1"/>
</dbReference>
<keyword evidence="2" id="KW-0813">Transport</keyword>
<dbReference type="EMBL" id="PYHR01000002">
    <property type="protein sequence ID" value="PWD49743.1"/>
    <property type="molecule type" value="Genomic_DNA"/>
</dbReference>
<dbReference type="Gene3D" id="3.40.50.300">
    <property type="entry name" value="P-loop containing nucleotide triphosphate hydrolases"/>
    <property type="match status" value="1"/>
</dbReference>
<dbReference type="InterPro" id="IPR003593">
    <property type="entry name" value="AAA+_ATPase"/>
</dbReference>
<dbReference type="OrthoDB" id="9804819at2"/>
<evidence type="ECO:0000256" key="8">
    <source>
        <dbReference type="ARBA" id="ARBA00023251"/>
    </source>
</evidence>
<keyword evidence="3" id="KW-1003">Cell membrane</keyword>
<accession>A0A2U1ZS28</accession>
<dbReference type="Proteomes" id="UP000245166">
    <property type="component" value="Unassembled WGS sequence"/>
</dbReference>
<dbReference type="SUPFAM" id="SSF52540">
    <property type="entry name" value="P-loop containing nucleoside triphosphate hydrolases"/>
    <property type="match status" value="1"/>
</dbReference>
<evidence type="ECO:0000256" key="5">
    <source>
        <dbReference type="ARBA" id="ARBA00022840"/>
    </source>
</evidence>
<dbReference type="InterPro" id="IPR017871">
    <property type="entry name" value="ABC_transporter-like_CS"/>
</dbReference>
<dbReference type="PROSITE" id="PS50893">
    <property type="entry name" value="ABC_TRANSPORTER_2"/>
    <property type="match status" value="1"/>
</dbReference>
<feature type="domain" description="ABC transporter" evidence="11">
    <location>
        <begin position="2"/>
        <end position="233"/>
    </location>
</feature>
<organism evidence="12 13">
    <name type="scientific">Serinibacter arcticus</name>
    <dbReference type="NCBI Taxonomy" id="1655435"/>
    <lineage>
        <taxon>Bacteria</taxon>
        <taxon>Bacillati</taxon>
        <taxon>Actinomycetota</taxon>
        <taxon>Actinomycetes</taxon>
        <taxon>Micrococcales</taxon>
        <taxon>Beutenbergiaceae</taxon>
        <taxon>Serinibacter</taxon>
    </lineage>
</organism>
<keyword evidence="7" id="KW-0472">Membrane</keyword>
<evidence type="ECO:0000256" key="9">
    <source>
        <dbReference type="ARBA" id="ARBA00049985"/>
    </source>
</evidence>
<dbReference type="GO" id="GO:0005524">
    <property type="term" value="F:ATP binding"/>
    <property type="evidence" value="ECO:0007669"/>
    <property type="project" value="UniProtKB-KW"/>
</dbReference>
<comment type="subcellular location">
    <subcellularLocation>
        <location evidence="1">Cell membrane</location>
        <topology evidence="1">Peripheral membrane protein</topology>
        <orientation evidence="1">Cytoplasmic side</orientation>
    </subcellularLocation>
</comment>
<sequence>MITIDGLTKRFGDFQALAGVDLTVPEGSVQGLLGPNGAGKTTTVRVLTTLLEPDEGKVLVAGHDVRTQGHEVRRNLGVSGQYAAVDDKLSGYENLTMVGELYGMRRRDARARARELLRDFRLDDVSDSKRAGTYSGGMRRRLDLAGAIVARPPVVILDEPTTGLDPRGRRDTWDAIESLATAGTTVLLTTQYLEEADQLADSIAVIDAGRIIAEGTATELKARAGGAWIDVVLSPGADGERALAAARRIARSARLDERARRITARASGGPEAFRLLLAALADDGVDVAEAALRQPTLDEVFLRLTGSPASENEASDEEAADDGTAGENREEVVA</sequence>
<dbReference type="GO" id="GO:0043215">
    <property type="term" value="P:daunorubicin transport"/>
    <property type="evidence" value="ECO:0007669"/>
    <property type="project" value="InterPro"/>
</dbReference>
<keyword evidence="5 12" id="KW-0067">ATP-binding</keyword>
<dbReference type="PROSITE" id="PS00211">
    <property type="entry name" value="ABC_TRANSPORTER_1"/>
    <property type="match status" value="1"/>
</dbReference>
<reference evidence="12 13" key="1">
    <citation type="submission" date="2018-03" db="EMBL/GenBank/DDBJ databases">
        <title>Genome assembly of novel Miniimonas species PCH200.</title>
        <authorList>
            <person name="Thakur V."/>
            <person name="Kumar V."/>
            <person name="Singh D."/>
        </authorList>
    </citation>
    <scope>NUCLEOTIDE SEQUENCE [LARGE SCALE GENOMIC DNA]</scope>
    <source>
        <strain evidence="12 13">PCH200</strain>
    </source>
</reference>
<keyword evidence="13" id="KW-1185">Reference proteome</keyword>
<evidence type="ECO:0000313" key="13">
    <source>
        <dbReference type="Proteomes" id="UP000245166"/>
    </source>
</evidence>
<comment type="similarity">
    <text evidence="9">Belongs to the ABC transporter superfamily. Drug exporter-1 (DrugE1) (TC 3.A.1.105) family.</text>
</comment>
<dbReference type="GO" id="GO:0016887">
    <property type="term" value="F:ATP hydrolysis activity"/>
    <property type="evidence" value="ECO:0007669"/>
    <property type="project" value="InterPro"/>
</dbReference>
<dbReference type="NCBIfam" id="TIGR01188">
    <property type="entry name" value="drrA"/>
    <property type="match status" value="1"/>
</dbReference>
<comment type="caution">
    <text evidence="12">The sequence shown here is derived from an EMBL/GenBank/DDBJ whole genome shotgun (WGS) entry which is preliminary data.</text>
</comment>
<protein>
    <submittedName>
        <fullName evidence="12">Daunorubicin/doxorubicin resistance ABC transporter ATP-binding protein DrrA</fullName>
    </submittedName>
</protein>
<dbReference type="InterPro" id="IPR027417">
    <property type="entry name" value="P-loop_NTPase"/>
</dbReference>
<name>A0A2U1ZS28_9MICO</name>
<evidence type="ECO:0000259" key="11">
    <source>
        <dbReference type="PROSITE" id="PS50893"/>
    </source>
</evidence>
<dbReference type="PANTHER" id="PTHR42711">
    <property type="entry name" value="ABC TRANSPORTER ATP-BINDING PROTEIN"/>
    <property type="match status" value="1"/>
</dbReference>
<dbReference type="InterPro" id="IPR005894">
    <property type="entry name" value="DrrA"/>
</dbReference>
<evidence type="ECO:0000256" key="7">
    <source>
        <dbReference type="ARBA" id="ARBA00023136"/>
    </source>
</evidence>
<evidence type="ECO:0000256" key="2">
    <source>
        <dbReference type="ARBA" id="ARBA00022448"/>
    </source>
</evidence>
<dbReference type="InterPro" id="IPR050763">
    <property type="entry name" value="ABC_transporter_ATP-binding"/>
</dbReference>
<gene>
    <name evidence="12" type="ORF">C8046_02515</name>
</gene>
<evidence type="ECO:0000313" key="12">
    <source>
        <dbReference type="EMBL" id="PWD49743.1"/>
    </source>
</evidence>
<evidence type="ECO:0000256" key="1">
    <source>
        <dbReference type="ARBA" id="ARBA00004413"/>
    </source>
</evidence>
<evidence type="ECO:0000256" key="3">
    <source>
        <dbReference type="ARBA" id="ARBA00022475"/>
    </source>
</evidence>
<dbReference type="Pfam" id="PF00005">
    <property type="entry name" value="ABC_tran"/>
    <property type="match status" value="1"/>
</dbReference>